<keyword evidence="6 11" id="KW-1133">Transmembrane helix</keyword>
<evidence type="ECO:0000256" key="6">
    <source>
        <dbReference type="ARBA" id="ARBA00022989"/>
    </source>
</evidence>
<feature type="domain" description="Translocon Sec61/SecY plug" evidence="13">
    <location>
        <begin position="617"/>
        <end position="651"/>
    </location>
</feature>
<evidence type="ECO:0000313" key="15">
    <source>
        <dbReference type="EMBL" id="CAL1159334.1"/>
    </source>
</evidence>
<keyword evidence="5" id="KW-0653">Protein transport</keyword>
<sequence>MALRWIPWLCAVCILQPVLCSKFHTLRGVLEDHHLERANFARRTPMKVALACAVATSIITYFLYKVYIDSMLRRRELDEDEIEQLAKAADKREAAKIKKEPPTPIEKVKERKRPERKGEDTGCCYNGLLRLGRGKATASKPAAASPTEATSPALKRPDFSGTWSCVKAEGDLDGLYAAMGLGYFARCAMERAQWGAGQLSRTYEQQGTMAMVDGTHVKLVQRATEETTQEQSPGNLQTEFDITGTPQKVSQGDGVVIQTTSWDEREVEGKECSCLRQRQQPKFVDHEPTVPERCWEPVGIKQFGPITGAELTQPDAPAAESAAMAQGKGRYGTWRYFAVVVVHRLQLRSKEVHCSHLAAKHHALLLEIKQEIAADLCAQRLRQKPDEALASRLHHKVASVMQKFQLNSDDLGLQFRAVIPIIGTVLSGPVFHLRSFHLGIAGWQFLQLARGVERPSSVEEVSQAWDRSRHAFSELWAVAGRSPAESARRLDDLVSWSMQSMPTRKSDTALKSCKSAGLSSNSGDRTKAAVHKWSDSSGSKNGTQWQSSQERIHQLLMMVIGFGWPLQREDVMSFTDRGSFRFLTLIKPVLWLVPEVNAPEHRVPFKEKVCWTAISLFVFLVCCQIPVYGIVTSKSADPFYWMRVILASNRGTLMELGISPIVTSGWIMQLLAGSRIIEVDQSLKEDRNLFFAAQKLFGLLITLGEAFAYVVSGMYGDPRALGMGMSSLIIAQLFFAGVIAILLDELLQKGYGLGSGISLFIATNICETIVWKAFSPTTINTGKGTEFEGAIVALFHIMISRPDKKMALSEAFFRQTAPNLTNLIATLFVFFIVIYFQGFQVDLSCKFHKIRGHRGIYPVRLFYTSNISIILQTAASSATAALVSNLYFFSQLLYRRFKSNMLVNLLGQWQDMDYGGESIPIGGLAYYISPPSGFSNIMDDPLHAFCYILFVCLGCVINVDKMNALI</sequence>
<keyword evidence="4 11" id="KW-0812">Transmembrane</keyword>
<evidence type="ECO:0000313" key="16">
    <source>
        <dbReference type="EMBL" id="CAL4793271.1"/>
    </source>
</evidence>
<feature type="transmembrane region" description="Helical" evidence="11">
    <location>
        <begin position="823"/>
        <end position="841"/>
    </location>
</feature>
<comment type="subcellular location">
    <subcellularLocation>
        <location evidence="1">Endomembrane system</location>
        <topology evidence="1">Multi-pass membrane protein</topology>
    </subcellularLocation>
</comment>
<protein>
    <submittedName>
        <fullName evidence="16">Protein transport protein Sec61 subunit alpha (Secretory 61 complex subunit alpha)</fullName>
    </submittedName>
</protein>
<evidence type="ECO:0000256" key="10">
    <source>
        <dbReference type="SAM" id="MobiDB-lite"/>
    </source>
</evidence>
<dbReference type="SUPFAM" id="SSF103491">
    <property type="entry name" value="Preprotein translocase SecY subunit"/>
    <property type="match status" value="1"/>
</dbReference>
<feature type="signal peptide" evidence="12">
    <location>
        <begin position="1"/>
        <end position="20"/>
    </location>
</feature>
<feature type="transmembrane region" description="Helical" evidence="11">
    <location>
        <begin position="861"/>
        <end position="889"/>
    </location>
</feature>
<dbReference type="InterPro" id="IPR023201">
    <property type="entry name" value="SecY_dom_sf"/>
</dbReference>
<feature type="transmembrane region" description="Helical" evidence="11">
    <location>
        <begin position="44"/>
        <end position="64"/>
    </location>
</feature>
<keyword evidence="17" id="KW-1185">Reference proteome</keyword>
<keyword evidence="12" id="KW-0732">Signal</keyword>
<evidence type="ECO:0000256" key="1">
    <source>
        <dbReference type="ARBA" id="ARBA00004127"/>
    </source>
</evidence>
<organism evidence="14">
    <name type="scientific">Cladocopium goreaui</name>
    <dbReference type="NCBI Taxonomy" id="2562237"/>
    <lineage>
        <taxon>Eukaryota</taxon>
        <taxon>Sar</taxon>
        <taxon>Alveolata</taxon>
        <taxon>Dinophyceae</taxon>
        <taxon>Suessiales</taxon>
        <taxon>Symbiodiniaceae</taxon>
        <taxon>Cladocopium</taxon>
    </lineage>
</organism>
<evidence type="ECO:0000313" key="17">
    <source>
        <dbReference type="Proteomes" id="UP001152797"/>
    </source>
</evidence>
<keyword evidence="7" id="KW-0811">Translocation</keyword>
<dbReference type="Pfam" id="PF00344">
    <property type="entry name" value="SecY"/>
    <property type="match status" value="1"/>
</dbReference>
<dbReference type="InterPro" id="IPR030659">
    <property type="entry name" value="SecY_CS"/>
</dbReference>
<dbReference type="Gene3D" id="1.10.3370.10">
    <property type="entry name" value="SecY subunit domain"/>
    <property type="match status" value="1"/>
</dbReference>
<dbReference type="Pfam" id="PF10559">
    <property type="entry name" value="Plug_translocon"/>
    <property type="match status" value="1"/>
</dbReference>
<dbReference type="EMBL" id="CAMXCT010003735">
    <property type="protein sequence ID" value="CAI4005959.1"/>
    <property type="molecule type" value="Genomic_DNA"/>
</dbReference>
<dbReference type="Proteomes" id="UP001152797">
    <property type="component" value="Unassembled WGS sequence"/>
</dbReference>
<feature type="compositionally biased region" description="Low complexity" evidence="10">
    <location>
        <begin position="136"/>
        <end position="153"/>
    </location>
</feature>
<keyword evidence="3" id="KW-0813">Transport</keyword>
<dbReference type="EMBL" id="CAMXCT030003735">
    <property type="protein sequence ID" value="CAL4793271.1"/>
    <property type="molecule type" value="Genomic_DNA"/>
</dbReference>
<evidence type="ECO:0000256" key="12">
    <source>
        <dbReference type="SAM" id="SignalP"/>
    </source>
</evidence>
<comment type="similarity">
    <text evidence="2 9">Belongs to the SecY/SEC61-alpha family.</text>
</comment>
<evidence type="ECO:0000256" key="9">
    <source>
        <dbReference type="RuleBase" id="RU004349"/>
    </source>
</evidence>
<proteinExistence type="inferred from homology"/>
<gene>
    <name evidence="14" type="ORF">C1SCF055_LOCUS31643</name>
</gene>
<keyword evidence="8 11" id="KW-0472">Membrane</keyword>
<accession>A0A9P1D8X5</accession>
<dbReference type="InterPro" id="IPR019561">
    <property type="entry name" value="Translocon_Sec61/SecY_plug_dom"/>
</dbReference>
<reference evidence="15" key="2">
    <citation type="submission" date="2024-04" db="EMBL/GenBank/DDBJ databases">
        <authorList>
            <person name="Chen Y."/>
            <person name="Shah S."/>
            <person name="Dougan E. K."/>
            <person name="Thang M."/>
            <person name="Chan C."/>
        </authorList>
    </citation>
    <scope>NUCLEOTIDE SEQUENCE [LARGE SCALE GENOMIC DNA]</scope>
</reference>
<dbReference type="GO" id="GO:0015031">
    <property type="term" value="P:protein transport"/>
    <property type="evidence" value="ECO:0007669"/>
    <property type="project" value="UniProtKB-KW"/>
</dbReference>
<evidence type="ECO:0000256" key="7">
    <source>
        <dbReference type="ARBA" id="ARBA00023010"/>
    </source>
</evidence>
<name>A0A9P1D8X5_9DINO</name>
<dbReference type="AlphaFoldDB" id="A0A9P1D8X5"/>
<evidence type="ECO:0000313" key="14">
    <source>
        <dbReference type="EMBL" id="CAI4005959.1"/>
    </source>
</evidence>
<dbReference type="PROSITE" id="PS00756">
    <property type="entry name" value="SECY_2"/>
    <property type="match status" value="1"/>
</dbReference>
<dbReference type="GO" id="GO:0016020">
    <property type="term" value="C:membrane"/>
    <property type="evidence" value="ECO:0007669"/>
    <property type="project" value="InterPro"/>
</dbReference>
<evidence type="ECO:0000256" key="2">
    <source>
        <dbReference type="ARBA" id="ARBA00005751"/>
    </source>
</evidence>
<feature type="transmembrane region" description="Helical" evidence="11">
    <location>
        <begin position="689"/>
        <end position="711"/>
    </location>
</feature>
<dbReference type="GO" id="GO:0012505">
    <property type="term" value="C:endomembrane system"/>
    <property type="evidence" value="ECO:0007669"/>
    <property type="project" value="UniProtKB-SubCell"/>
</dbReference>
<comment type="caution">
    <text evidence="14">The sequence shown here is derived from an EMBL/GenBank/DDBJ whole genome shotgun (WGS) entry which is preliminary data.</text>
</comment>
<dbReference type="PANTHER" id="PTHR10906">
    <property type="entry name" value="SECY/SEC61-ALPHA FAMILY MEMBER"/>
    <property type="match status" value="1"/>
</dbReference>
<reference evidence="14" key="1">
    <citation type="submission" date="2022-10" db="EMBL/GenBank/DDBJ databases">
        <authorList>
            <person name="Chen Y."/>
            <person name="Dougan E. K."/>
            <person name="Chan C."/>
            <person name="Rhodes N."/>
            <person name="Thang M."/>
        </authorList>
    </citation>
    <scope>NUCLEOTIDE SEQUENCE</scope>
</reference>
<dbReference type="EMBL" id="CAMXCT020003735">
    <property type="protein sequence ID" value="CAL1159334.1"/>
    <property type="molecule type" value="Genomic_DNA"/>
</dbReference>
<evidence type="ECO:0000256" key="3">
    <source>
        <dbReference type="ARBA" id="ARBA00022448"/>
    </source>
</evidence>
<evidence type="ECO:0000256" key="8">
    <source>
        <dbReference type="ARBA" id="ARBA00023136"/>
    </source>
</evidence>
<feature type="transmembrane region" description="Helical" evidence="11">
    <location>
        <begin position="609"/>
        <end position="631"/>
    </location>
</feature>
<feature type="region of interest" description="Disordered" evidence="10">
    <location>
        <begin position="93"/>
        <end position="119"/>
    </location>
</feature>
<evidence type="ECO:0000259" key="13">
    <source>
        <dbReference type="Pfam" id="PF10559"/>
    </source>
</evidence>
<feature type="chain" id="PRO_5043271113" evidence="12">
    <location>
        <begin position="21"/>
        <end position="966"/>
    </location>
</feature>
<dbReference type="InterPro" id="IPR002208">
    <property type="entry name" value="SecY/SEC61-alpha"/>
</dbReference>
<feature type="region of interest" description="Disordered" evidence="10">
    <location>
        <begin position="136"/>
        <end position="155"/>
    </location>
</feature>
<evidence type="ECO:0000256" key="11">
    <source>
        <dbReference type="SAM" id="Phobius"/>
    </source>
</evidence>
<evidence type="ECO:0000256" key="5">
    <source>
        <dbReference type="ARBA" id="ARBA00022927"/>
    </source>
</evidence>
<feature type="transmembrane region" description="Helical" evidence="11">
    <location>
        <begin position="723"/>
        <end position="743"/>
    </location>
</feature>
<dbReference type="OrthoDB" id="420669at2759"/>
<evidence type="ECO:0000256" key="4">
    <source>
        <dbReference type="ARBA" id="ARBA00022692"/>
    </source>
</evidence>